<dbReference type="GO" id="GO:0005524">
    <property type="term" value="F:ATP binding"/>
    <property type="evidence" value="ECO:0007669"/>
    <property type="project" value="UniProtKB-KW"/>
</dbReference>
<sequence>MIEPYVEPAAPGVDRGLTNASELAADKLVVRFQGLAAISDVSLKVQRHEVFGLIGPNGAGKTTLVNCLTGFQRPTEGRIILGGGDTAGWSASRFREQGVARTFQAGRLFKDMTVMENVEVTAAGLGASLRSARKHAKAMLGWIGLADKAALHAGALAYTDQRRLGIARALVLSPAFILLDEPAAGMSDAECEDLMELVASIPRTFTCGVLLIEHNMRVVMGISQRIHVLDGGRTIAEGTPDEIQRHEAVLAAYLGMEA</sequence>
<reference evidence="5" key="1">
    <citation type="journal article" date="2014" name="Int. J. Syst. Evol. Microbiol.">
        <title>Complete genome sequence of Corynebacterium casei LMG S-19264T (=DSM 44701T), isolated from a smear-ripened cheese.</title>
        <authorList>
            <consortium name="US DOE Joint Genome Institute (JGI-PGF)"/>
            <person name="Walter F."/>
            <person name="Albersmeier A."/>
            <person name="Kalinowski J."/>
            <person name="Ruckert C."/>
        </authorList>
    </citation>
    <scope>NUCLEOTIDE SEQUENCE</scope>
    <source>
        <strain evidence="5">CGMCC 1.12919</strain>
    </source>
</reference>
<dbReference type="GO" id="GO:0015808">
    <property type="term" value="P:L-alanine transport"/>
    <property type="evidence" value="ECO:0007669"/>
    <property type="project" value="TreeGrafter"/>
</dbReference>
<dbReference type="InterPro" id="IPR051120">
    <property type="entry name" value="ABC_AA/LPS_Transport"/>
</dbReference>
<evidence type="ECO:0000256" key="1">
    <source>
        <dbReference type="ARBA" id="ARBA00022448"/>
    </source>
</evidence>
<comment type="caution">
    <text evidence="5">The sequence shown here is derived from an EMBL/GenBank/DDBJ whole genome shotgun (WGS) entry which is preliminary data.</text>
</comment>
<dbReference type="GO" id="GO:1903806">
    <property type="term" value="P:L-isoleucine import across plasma membrane"/>
    <property type="evidence" value="ECO:0007669"/>
    <property type="project" value="TreeGrafter"/>
</dbReference>
<protein>
    <submittedName>
        <fullName evidence="5">ABC transporter ATP-binding protein</fullName>
    </submittedName>
</protein>
<dbReference type="InterPro" id="IPR003593">
    <property type="entry name" value="AAA+_ATPase"/>
</dbReference>
<dbReference type="InterPro" id="IPR003439">
    <property type="entry name" value="ABC_transporter-like_ATP-bd"/>
</dbReference>
<dbReference type="GO" id="GO:0042941">
    <property type="term" value="P:D-alanine transmembrane transport"/>
    <property type="evidence" value="ECO:0007669"/>
    <property type="project" value="TreeGrafter"/>
</dbReference>
<keyword evidence="2" id="KW-0547">Nucleotide-binding</keyword>
<dbReference type="Pfam" id="PF12399">
    <property type="entry name" value="BCA_ABC_TP_C"/>
    <property type="match status" value="1"/>
</dbReference>
<proteinExistence type="predicted"/>
<reference evidence="5" key="2">
    <citation type="submission" date="2020-09" db="EMBL/GenBank/DDBJ databases">
        <authorList>
            <person name="Sun Q."/>
            <person name="Zhou Y."/>
        </authorList>
    </citation>
    <scope>NUCLEOTIDE SEQUENCE</scope>
    <source>
        <strain evidence="5">CGMCC 1.12919</strain>
    </source>
</reference>
<dbReference type="InterPro" id="IPR032823">
    <property type="entry name" value="BCA_ABC_TP_C"/>
</dbReference>
<organism evidence="5 6">
    <name type="scientific">Chelatococcus reniformis</name>
    <dbReference type="NCBI Taxonomy" id="1494448"/>
    <lineage>
        <taxon>Bacteria</taxon>
        <taxon>Pseudomonadati</taxon>
        <taxon>Pseudomonadota</taxon>
        <taxon>Alphaproteobacteria</taxon>
        <taxon>Hyphomicrobiales</taxon>
        <taxon>Chelatococcaceae</taxon>
        <taxon>Chelatococcus</taxon>
    </lineage>
</organism>
<dbReference type="GO" id="GO:0005304">
    <property type="term" value="F:L-valine transmembrane transporter activity"/>
    <property type="evidence" value="ECO:0007669"/>
    <property type="project" value="TreeGrafter"/>
</dbReference>
<dbReference type="Gene3D" id="3.40.50.300">
    <property type="entry name" value="P-loop containing nucleotide triphosphate hydrolases"/>
    <property type="match status" value="1"/>
</dbReference>
<dbReference type="SUPFAM" id="SSF52540">
    <property type="entry name" value="P-loop containing nucleoside triphosphate hydrolases"/>
    <property type="match status" value="1"/>
</dbReference>
<dbReference type="RefSeq" id="WP_188607102.1">
    <property type="nucleotide sequence ID" value="NZ_BMGG01000001.1"/>
</dbReference>
<evidence type="ECO:0000256" key="3">
    <source>
        <dbReference type="ARBA" id="ARBA00022840"/>
    </source>
</evidence>
<evidence type="ECO:0000259" key="4">
    <source>
        <dbReference type="PROSITE" id="PS50893"/>
    </source>
</evidence>
<dbReference type="InterPro" id="IPR027417">
    <property type="entry name" value="P-loop_NTPase"/>
</dbReference>
<dbReference type="PANTHER" id="PTHR45772:SF7">
    <property type="entry name" value="AMINO ACID ABC TRANSPORTER ATP-BINDING PROTEIN"/>
    <property type="match status" value="1"/>
</dbReference>
<name>A0A916TWF0_9HYPH</name>
<dbReference type="AlphaFoldDB" id="A0A916TWF0"/>
<dbReference type="Pfam" id="PF00005">
    <property type="entry name" value="ABC_tran"/>
    <property type="match status" value="1"/>
</dbReference>
<dbReference type="PANTHER" id="PTHR45772">
    <property type="entry name" value="CONSERVED COMPONENT OF ABC TRANSPORTER FOR NATURAL AMINO ACIDS-RELATED"/>
    <property type="match status" value="1"/>
</dbReference>
<evidence type="ECO:0000256" key="2">
    <source>
        <dbReference type="ARBA" id="ARBA00022741"/>
    </source>
</evidence>
<feature type="domain" description="ABC transporter" evidence="4">
    <location>
        <begin position="23"/>
        <end position="256"/>
    </location>
</feature>
<dbReference type="EMBL" id="BMGG01000001">
    <property type="protein sequence ID" value="GGC44907.1"/>
    <property type="molecule type" value="Genomic_DNA"/>
</dbReference>
<keyword evidence="1" id="KW-0813">Transport</keyword>
<keyword evidence="3 5" id="KW-0067">ATP-binding</keyword>
<dbReference type="Proteomes" id="UP000637002">
    <property type="component" value="Unassembled WGS sequence"/>
</dbReference>
<dbReference type="CDD" id="cd03219">
    <property type="entry name" value="ABC_Mj1267_LivG_branched"/>
    <property type="match status" value="1"/>
</dbReference>
<dbReference type="GO" id="GO:0015188">
    <property type="term" value="F:L-isoleucine transmembrane transporter activity"/>
    <property type="evidence" value="ECO:0007669"/>
    <property type="project" value="TreeGrafter"/>
</dbReference>
<dbReference type="SMART" id="SM00382">
    <property type="entry name" value="AAA"/>
    <property type="match status" value="1"/>
</dbReference>
<keyword evidence="6" id="KW-1185">Reference proteome</keyword>
<dbReference type="GO" id="GO:0015192">
    <property type="term" value="F:L-phenylalanine transmembrane transporter activity"/>
    <property type="evidence" value="ECO:0007669"/>
    <property type="project" value="TreeGrafter"/>
</dbReference>
<evidence type="ECO:0000313" key="6">
    <source>
        <dbReference type="Proteomes" id="UP000637002"/>
    </source>
</evidence>
<gene>
    <name evidence="5" type="ORF">GCM10010994_00100</name>
</gene>
<dbReference type="GO" id="GO:0005886">
    <property type="term" value="C:plasma membrane"/>
    <property type="evidence" value="ECO:0007669"/>
    <property type="project" value="TreeGrafter"/>
</dbReference>
<evidence type="ECO:0000313" key="5">
    <source>
        <dbReference type="EMBL" id="GGC44907.1"/>
    </source>
</evidence>
<dbReference type="GO" id="GO:0016887">
    <property type="term" value="F:ATP hydrolysis activity"/>
    <property type="evidence" value="ECO:0007669"/>
    <property type="project" value="InterPro"/>
</dbReference>
<dbReference type="PROSITE" id="PS50893">
    <property type="entry name" value="ABC_TRANSPORTER_2"/>
    <property type="match status" value="1"/>
</dbReference>
<dbReference type="GO" id="GO:1903805">
    <property type="term" value="P:L-valine import across plasma membrane"/>
    <property type="evidence" value="ECO:0007669"/>
    <property type="project" value="TreeGrafter"/>
</dbReference>
<accession>A0A916TWF0</accession>